<dbReference type="InterPro" id="IPR037523">
    <property type="entry name" value="VOC_core"/>
</dbReference>
<dbReference type="InterPro" id="IPR050383">
    <property type="entry name" value="GlyoxalaseI/FosfomycinResist"/>
</dbReference>
<dbReference type="SUPFAM" id="SSF54593">
    <property type="entry name" value="Glyoxalase/Bleomycin resistance protein/Dihydroxybiphenyl dioxygenase"/>
    <property type="match status" value="1"/>
</dbReference>
<dbReference type="PANTHER" id="PTHR21366:SF22">
    <property type="entry name" value="VOC DOMAIN-CONTAINING PROTEIN"/>
    <property type="match status" value="1"/>
</dbReference>
<dbReference type="RefSeq" id="WP_118150326.1">
    <property type="nucleotide sequence ID" value="NZ_QWEY01000002.1"/>
</dbReference>
<dbReference type="EMBL" id="QWEY01000002">
    <property type="protein sequence ID" value="RGP38278.1"/>
    <property type="molecule type" value="Genomic_DNA"/>
</dbReference>
<dbReference type="PROSITE" id="PS51819">
    <property type="entry name" value="VOC"/>
    <property type="match status" value="1"/>
</dbReference>
<comment type="caution">
    <text evidence="2">The sequence shown here is derived from an EMBL/GenBank/DDBJ whole genome shotgun (WGS) entry which is preliminary data.</text>
</comment>
<accession>A0A411Z5B9</accession>
<evidence type="ECO:0000259" key="1">
    <source>
        <dbReference type="PROSITE" id="PS51819"/>
    </source>
</evidence>
<dbReference type="AlphaFoldDB" id="A0A411Z5B9"/>
<sequence>MILRYTIFYVADVAATLDFYERAFDLQRAFLHDSGDYGELATGETKLAFSSLTLMRQLGKSPGTPDAAAPVFEVAFETTDVRAAYDRAVAAGAAPVQPPRDEPWGQTTSYVSDPNGYLVEICSVVQLPNAG</sequence>
<gene>
    <name evidence="2" type="ORF">D1012_05480</name>
</gene>
<organism evidence="2 3">
    <name type="scientific">Pseudotabrizicola alkalilacus</name>
    <dbReference type="NCBI Taxonomy" id="2305252"/>
    <lineage>
        <taxon>Bacteria</taxon>
        <taxon>Pseudomonadati</taxon>
        <taxon>Pseudomonadota</taxon>
        <taxon>Alphaproteobacteria</taxon>
        <taxon>Rhodobacterales</taxon>
        <taxon>Paracoccaceae</taxon>
        <taxon>Pseudotabrizicola</taxon>
    </lineage>
</organism>
<reference evidence="2 3" key="1">
    <citation type="submission" date="2018-08" db="EMBL/GenBank/DDBJ databases">
        <title>Flavobacterium tibetense sp. nov., isolated from a wetland YonghuCo on Tibetan Plateau.</title>
        <authorList>
            <person name="Phurbu D."/>
            <person name="Lu H."/>
            <person name="Xing P."/>
        </authorList>
    </citation>
    <scope>NUCLEOTIDE SEQUENCE [LARGE SCALE GENOMIC DNA]</scope>
    <source>
        <strain evidence="2 3">DJC</strain>
    </source>
</reference>
<keyword evidence="3" id="KW-1185">Reference proteome</keyword>
<dbReference type="CDD" id="cd07264">
    <property type="entry name" value="VOC_like"/>
    <property type="match status" value="1"/>
</dbReference>
<protein>
    <submittedName>
        <fullName evidence="2">VOC family protein</fullName>
    </submittedName>
</protein>
<evidence type="ECO:0000313" key="2">
    <source>
        <dbReference type="EMBL" id="RGP38278.1"/>
    </source>
</evidence>
<dbReference type="InterPro" id="IPR029068">
    <property type="entry name" value="Glyas_Bleomycin-R_OHBP_Dase"/>
</dbReference>
<dbReference type="InterPro" id="IPR004360">
    <property type="entry name" value="Glyas_Fos-R_dOase_dom"/>
</dbReference>
<dbReference type="Pfam" id="PF00903">
    <property type="entry name" value="Glyoxalase"/>
    <property type="match status" value="1"/>
</dbReference>
<proteinExistence type="predicted"/>
<evidence type="ECO:0000313" key="3">
    <source>
        <dbReference type="Proteomes" id="UP000284547"/>
    </source>
</evidence>
<feature type="domain" description="VOC" evidence="1">
    <location>
        <begin position="1"/>
        <end position="124"/>
    </location>
</feature>
<name>A0A411Z5B9_9RHOB</name>
<dbReference type="Proteomes" id="UP000284547">
    <property type="component" value="Unassembled WGS sequence"/>
</dbReference>
<dbReference type="Gene3D" id="3.10.180.10">
    <property type="entry name" value="2,3-Dihydroxybiphenyl 1,2-Dioxygenase, domain 1"/>
    <property type="match status" value="1"/>
</dbReference>
<dbReference type="OrthoDB" id="9798430at2"/>
<dbReference type="PANTHER" id="PTHR21366">
    <property type="entry name" value="GLYOXALASE FAMILY PROTEIN"/>
    <property type="match status" value="1"/>
</dbReference>